<organism evidence="2 3">
    <name type="scientific">Streptomyces camelliae</name>
    <dbReference type="NCBI Taxonomy" id="3004093"/>
    <lineage>
        <taxon>Bacteria</taxon>
        <taxon>Bacillati</taxon>
        <taxon>Actinomycetota</taxon>
        <taxon>Actinomycetes</taxon>
        <taxon>Kitasatosporales</taxon>
        <taxon>Streptomycetaceae</taxon>
        <taxon>Streptomyces</taxon>
    </lineage>
</organism>
<protein>
    <submittedName>
        <fullName evidence="2">Uncharacterized protein</fullName>
    </submittedName>
</protein>
<name>A0ABY7P3U4_9ACTN</name>
<evidence type="ECO:0000313" key="3">
    <source>
        <dbReference type="Proteomes" id="UP001212326"/>
    </source>
</evidence>
<feature type="region of interest" description="Disordered" evidence="1">
    <location>
        <begin position="32"/>
        <end position="58"/>
    </location>
</feature>
<dbReference type="EMBL" id="CP115300">
    <property type="protein sequence ID" value="WBO64225.1"/>
    <property type="molecule type" value="Genomic_DNA"/>
</dbReference>
<keyword evidence="3" id="KW-1185">Reference proteome</keyword>
<proteinExistence type="predicted"/>
<gene>
    <name evidence="2" type="ORF">O1G22_16005</name>
</gene>
<evidence type="ECO:0000313" key="2">
    <source>
        <dbReference type="EMBL" id="WBO64225.1"/>
    </source>
</evidence>
<dbReference type="RefSeq" id="WP_270081977.1">
    <property type="nucleotide sequence ID" value="NZ_CP115300.1"/>
</dbReference>
<accession>A0ABY7P3U4</accession>
<sequence>MTELGLPLDCPNPKAAHLVLSAGTAIDRRTCHQSVHAKHHTTKDTTDPLHPARSAETTSLWRLITTA</sequence>
<evidence type="ECO:0000256" key="1">
    <source>
        <dbReference type="SAM" id="MobiDB-lite"/>
    </source>
</evidence>
<dbReference type="Proteomes" id="UP001212326">
    <property type="component" value="Chromosome"/>
</dbReference>
<reference evidence="2 3" key="1">
    <citation type="submission" date="2022-12" db="EMBL/GenBank/DDBJ databases">
        <authorList>
            <person name="Mo P."/>
        </authorList>
    </citation>
    <scope>NUCLEOTIDE SEQUENCE [LARGE SCALE GENOMIC DNA]</scope>
    <source>
        <strain evidence="2 3">HUAS 2-6</strain>
    </source>
</reference>